<evidence type="ECO:0000256" key="5">
    <source>
        <dbReference type="ARBA" id="ARBA00023204"/>
    </source>
</evidence>
<dbReference type="InterPro" id="IPR006166">
    <property type="entry name" value="ERCC4_domain"/>
</dbReference>
<feature type="domain" description="ERCC4" evidence="8">
    <location>
        <begin position="523"/>
        <end position="578"/>
    </location>
</feature>
<organism evidence="9 10">
    <name type="scientific">Syncephalis pseudoplumigaleata</name>
    <dbReference type="NCBI Taxonomy" id="1712513"/>
    <lineage>
        <taxon>Eukaryota</taxon>
        <taxon>Fungi</taxon>
        <taxon>Fungi incertae sedis</taxon>
        <taxon>Zoopagomycota</taxon>
        <taxon>Zoopagomycotina</taxon>
        <taxon>Zoopagomycetes</taxon>
        <taxon>Zoopagales</taxon>
        <taxon>Piptocephalidaceae</taxon>
        <taxon>Syncephalis</taxon>
    </lineage>
</organism>
<dbReference type="AlphaFoldDB" id="A0A4P9YTN8"/>
<keyword evidence="3" id="KW-0378">Hydrolase</keyword>
<dbReference type="GO" id="GO:1901255">
    <property type="term" value="P:nucleotide-excision repair involved in interstrand cross-link repair"/>
    <property type="evidence" value="ECO:0007669"/>
    <property type="project" value="TreeGrafter"/>
</dbReference>
<dbReference type="GO" id="GO:0000724">
    <property type="term" value="P:double-strand break repair via homologous recombination"/>
    <property type="evidence" value="ECO:0007669"/>
    <property type="project" value="TreeGrafter"/>
</dbReference>
<keyword evidence="2" id="KW-0227">DNA damage</keyword>
<evidence type="ECO:0000259" key="8">
    <source>
        <dbReference type="Pfam" id="PF02732"/>
    </source>
</evidence>
<keyword evidence="10" id="KW-1185">Reference proteome</keyword>
<dbReference type="GO" id="GO:0000014">
    <property type="term" value="F:single-stranded DNA endodeoxyribonuclease activity"/>
    <property type="evidence" value="ECO:0007669"/>
    <property type="project" value="TreeGrafter"/>
</dbReference>
<evidence type="ECO:0000256" key="3">
    <source>
        <dbReference type="ARBA" id="ARBA00022801"/>
    </source>
</evidence>
<dbReference type="SUPFAM" id="SSF52980">
    <property type="entry name" value="Restriction endonuclease-like"/>
    <property type="match status" value="1"/>
</dbReference>
<dbReference type="GO" id="GO:0000110">
    <property type="term" value="C:nucleotide-excision repair factor 1 complex"/>
    <property type="evidence" value="ECO:0007669"/>
    <property type="project" value="TreeGrafter"/>
</dbReference>
<protein>
    <recommendedName>
        <fullName evidence="8">ERCC4 domain-containing protein</fullName>
    </recommendedName>
</protein>
<comment type="subcellular location">
    <subcellularLocation>
        <location evidence="1">Nucleus</location>
    </subcellularLocation>
</comment>
<evidence type="ECO:0000256" key="7">
    <source>
        <dbReference type="SAM" id="MobiDB-lite"/>
    </source>
</evidence>
<dbReference type="GO" id="GO:0003697">
    <property type="term" value="F:single-stranded DNA binding"/>
    <property type="evidence" value="ECO:0007669"/>
    <property type="project" value="TreeGrafter"/>
</dbReference>
<dbReference type="EMBL" id="KZ991311">
    <property type="protein sequence ID" value="RKP23098.1"/>
    <property type="molecule type" value="Genomic_DNA"/>
</dbReference>
<dbReference type="Gene3D" id="3.40.50.10130">
    <property type="match status" value="1"/>
</dbReference>
<keyword evidence="6" id="KW-0539">Nucleus</keyword>
<dbReference type="GO" id="GO:0000712">
    <property type="term" value="P:resolution of meiotic recombination intermediates"/>
    <property type="evidence" value="ECO:0007669"/>
    <property type="project" value="TreeGrafter"/>
</dbReference>
<reference evidence="10" key="1">
    <citation type="journal article" date="2018" name="Nat. Microbiol.">
        <title>Leveraging single-cell genomics to expand the fungal tree of life.</title>
        <authorList>
            <person name="Ahrendt S.R."/>
            <person name="Quandt C.A."/>
            <person name="Ciobanu D."/>
            <person name="Clum A."/>
            <person name="Salamov A."/>
            <person name="Andreopoulos B."/>
            <person name="Cheng J.F."/>
            <person name="Woyke T."/>
            <person name="Pelin A."/>
            <person name="Henrissat B."/>
            <person name="Reynolds N.K."/>
            <person name="Benny G.L."/>
            <person name="Smith M.E."/>
            <person name="James T.Y."/>
            <person name="Grigoriev I.V."/>
        </authorList>
    </citation>
    <scope>NUCLEOTIDE SEQUENCE [LARGE SCALE GENOMIC DNA]</scope>
    <source>
        <strain evidence="10">Benny S71-1</strain>
    </source>
</reference>
<dbReference type="PANTHER" id="PTHR10150:SF0">
    <property type="entry name" value="DNA REPAIR ENDONUCLEASE XPF"/>
    <property type="match status" value="1"/>
</dbReference>
<dbReference type="InterPro" id="IPR047520">
    <property type="entry name" value="XPF_nuclease"/>
</dbReference>
<dbReference type="PANTHER" id="PTHR10150">
    <property type="entry name" value="DNA REPAIR ENDONUCLEASE XPF"/>
    <property type="match status" value="1"/>
</dbReference>
<evidence type="ECO:0000313" key="9">
    <source>
        <dbReference type="EMBL" id="RKP23098.1"/>
    </source>
</evidence>
<sequence>MAWHAYGRDRFHVTVKASLDAGAKEVVELRQPMTERMKQIQGAIIECLDACLGELRRSHTSLDVEQLTVENALLKSFDIIVRRQLDPVWHQISQRTKRLVHDMQTLRQLLVYLISYDCVAFNAYLDTLVASQSSSTSIGGYSQPPSLWMMMDAANVLFNTARERVYRRQGATGRRLPASGEGIPPDVELVLEEQPKWALLRDTLREIDGDVHHQGPTLVLVQDTRTAHQLERYWVKEKAATVGNAARSMLYTAATEYFRWKQQFTRITTTATTTTGSGASTATSSREGRQVSRSSGGQRQPPAGKRRRIRGGSATAARAADRGTVASPASMESGGSGQEASNHEEHDDAASARDNSNSPAIVEVTSTSKQARDDEASGADVEDKTISLLDGARLLVIRPISGNADDQLLEDLQPSHIIIYDPNPMLVRQVEMYQAQHADQLARVYFMLYADSVEEQRYLSDIRREKAAFERLIHENSVMALPMPVKKKAVSDEDNMFIKVFNSRQGGSSRRVVPSTIAPQVIVDMREFRSTLPPILHEQGLKVVPCTLIVGDYVLSPDICIERKSISDLIGSFQSGRL</sequence>
<name>A0A4P9YTN8_9FUNG</name>
<evidence type="ECO:0000313" key="10">
    <source>
        <dbReference type="Proteomes" id="UP000278143"/>
    </source>
</evidence>
<keyword evidence="5" id="KW-0234">DNA repair</keyword>
<keyword evidence="4" id="KW-0238">DNA-binding</keyword>
<dbReference type="Proteomes" id="UP000278143">
    <property type="component" value="Unassembled WGS sequence"/>
</dbReference>
<dbReference type="GO" id="GO:0003684">
    <property type="term" value="F:damaged DNA binding"/>
    <property type="evidence" value="ECO:0007669"/>
    <property type="project" value="TreeGrafter"/>
</dbReference>
<accession>A0A4P9YTN8</accession>
<dbReference type="OrthoDB" id="361020at2759"/>
<proteinExistence type="predicted"/>
<evidence type="ECO:0000256" key="1">
    <source>
        <dbReference type="ARBA" id="ARBA00004123"/>
    </source>
</evidence>
<evidence type="ECO:0000256" key="6">
    <source>
        <dbReference type="ARBA" id="ARBA00023242"/>
    </source>
</evidence>
<feature type="compositionally biased region" description="Basic and acidic residues" evidence="7">
    <location>
        <begin position="341"/>
        <end position="351"/>
    </location>
</feature>
<feature type="compositionally biased region" description="Low complexity" evidence="7">
    <location>
        <begin position="269"/>
        <end position="285"/>
    </location>
</feature>
<evidence type="ECO:0000256" key="2">
    <source>
        <dbReference type="ARBA" id="ARBA00022763"/>
    </source>
</evidence>
<gene>
    <name evidence="9" type="ORF">SYNPS1DRAFT_31204</name>
</gene>
<feature type="region of interest" description="Disordered" evidence="7">
    <location>
        <begin position="269"/>
        <end position="360"/>
    </location>
</feature>
<dbReference type="Pfam" id="PF02732">
    <property type="entry name" value="ERCC4"/>
    <property type="match status" value="1"/>
</dbReference>
<dbReference type="CDD" id="cd20078">
    <property type="entry name" value="XPF_nuclease_XPF_euk"/>
    <property type="match status" value="1"/>
</dbReference>
<evidence type="ECO:0000256" key="4">
    <source>
        <dbReference type="ARBA" id="ARBA00023125"/>
    </source>
</evidence>
<dbReference type="InterPro" id="IPR011335">
    <property type="entry name" value="Restrct_endonuc-II-like"/>
</dbReference>